<reference evidence="2 3" key="1">
    <citation type="submission" date="2017-01" db="EMBL/GenBank/DDBJ databases">
        <authorList>
            <person name="Mah S.A."/>
            <person name="Swanson W.J."/>
            <person name="Moy G.W."/>
            <person name="Vacquier V.D."/>
        </authorList>
    </citation>
    <scope>NUCLEOTIDE SEQUENCE [LARGE SCALE GENOMIC DNA]</scope>
    <source>
        <strain evidence="2 3">CPCC 203464</strain>
    </source>
</reference>
<keyword evidence="1" id="KW-1133">Transmembrane helix</keyword>
<keyword evidence="1" id="KW-0812">Transmembrane</keyword>
<evidence type="ECO:0000256" key="1">
    <source>
        <dbReference type="SAM" id="Phobius"/>
    </source>
</evidence>
<proteinExistence type="predicted"/>
<evidence type="ECO:0000313" key="2">
    <source>
        <dbReference type="EMBL" id="SIR76847.1"/>
    </source>
</evidence>
<feature type="transmembrane region" description="Helical" evidence="1">
    <location>
        <begin position="40"/>
        <end position="61"/>
    </location>
</feature>
<dbReference type="AlphaFoldDB" id="A0A1N7DLZ5"/>
<dbReference type="Proteomes" id="UP000186218">
    <property type="component" value="Unassembled WGS sequence"/>
</dbReference>
<feature type="transmembrane region" description="Helical" evidence="1">
    <location>
        <begin position="12"/>
        <end position="34"/>
    </location>
</feature>
<dbReference type="STRING" id="1344003.SAMN05445060_0751"/>
<protein>
    <submittedName>
        <fullName evidence="2">Uncharacterized protein</fullName>
    </submittedName>
</protein>
<dbReference type="OrthoDB" id="4563543at2"/>
<dbReference type="RefSeq" id="WP_083709250.1">
    <property type="nucleotide sequence ID" value="NZ_FTNT01000002.1"/>
</dbReference>
<accession>A0A1N7DLZ5</accession>
<sequence length="98" mass="10167">MTGFEGPEFPVAARYAGIVVVAAVIVLVAGAVSVGWIRTIFGVVGPLAILGGALGAGLRAYRAYQQGRAWQVWQGAMWFLLVLFLVALGSTFGLLTGG</sequence>
<organism evidence="2 3">
    <name type="scientific">Williamsia sterculiae</name>
    <dbReference type="NCBI Taxonomy" id="1344003"/>
    <lineage>
        <taxon>Bacteria</taxon>
        <taxon>Bacillati</taxon>
        <taxon>Actinomycetota</taxon>
        <taxon>Actinomycetes</taxon>
        <taxon>Mycobacteriales</taxon>
        <taxon>Nocardiaceae</taxon>
        <taxon>Williamsia</taxon>
    </lineage>
</organism>
<gene>
    <name evidence="2" type="ORF">SAMN05445060_0751</name>
</gene>
<keyword evidence="1" id="KW-0472">Membrane</keyword>
<feature type="transmembrane region" description="Helical" evidence="1">
    <location>
        <begin position="73"/>
        <end position="95"/>
    </location>
</feature>
<dbReference type="EMBL" id="FTNT01000002">
    <property type="protein sequence ID" value="SIR76847.1"/>
    <property type="molecule type" value="Genomic_DNA"/>
</dbReference>
<keyword evidence="3" id="KW-1185">Reference proteome</keyword>
<evidence type="ECO:0000313" key="3">
    <source>
        <dbReference type="Proteomes" id="UP000186218"/>
    </source>
</evidence>
<name>A0A1N7DLZ5_9NOCA</name>